<proteinExistence type="predicted"/>
<protein>
    <recommendedName>
        <fullName evidence="1">Tse2 ADP-ribosyltransferase toxin domain-containing protein</fullName>
    </recommendedName>
</protein>
<dbReference type="Proteomes" id="UP000236621">
    <property type="component" value="Unassembled WGS sequence"/>
</dbReference>
<name>A0A2K3Q8P2_9HYPO</name>
<feature type="domain" description="Tse2 ADP-ribosyltransferase toxin" evidence="1">
    <location>
        <begin position="15"/>
        <end position="150"/>
    </location>
</feature>
<dbReference type="EMBL" id="NRSZ01001036">
    <property type="protein sequence ID" value="PNY23833.1"/>
    <property type="molecule type" value="Genomic_DNA"/>
</dbReference>
<dbReference type="Pfam" id="PF18648">
    <property type="entry name" value="ADPRTs_Tse2"/>
    <property type="match status" value="1"/>
</dbReference>
<accession>A0A2K3Q8P2</accession>
<dbReference type="OrthoDB" id="10266325at2759"/>
<dbReference type="InterPro" id="IPR041018">
    <property type="entry name" value="ADPRTs_Tse2"/>
</dbReference>
<evidence type="ECO:0000313" key="2">
    <source>
        <dbReference type="EMBL" id="PNY23833.1"/>
    </source>
</evidence>
<keyword evidence="3" id="KW-1185">Reference proteome</keyword>
<sequence>MSSRMLGCFKHCPTTLFRLNNGAKIKLRDLAVKGRGSYDVQSQNGFIQPKALDPLTYSGEKPAHKSGPNGASMRPVGDKQIDLVKTFKGDDLLVYGVPEGTELPETLILVHEYDDHYSLQPAVQMSVKDLNRELTQFYATCAAQYTREQWLFCFRDGWQYDDEASDYYRYRQDGIVEWYSETQASSSSSQHHGKGKGKSG</sequence>
<organism evidence="2 3">
    <name type="scientific">Tolypocladium capitatum</name>
    <dbReference type="NCBI Taxonomy" id="45235"/>
    <lineage>
        <taxon>Eukaryota</taxon>
        <taxon>Fungi</taxon>
        <taxon>Dikarya</taxon>
        <taxon>Ascomycota</taxon>
        <taxon>Pezizomycotina</taxon>
        <taxon>Sordariomycetes</taxon>
        <taxon>Hypocreomycetidae</taxon>
        <taxon>Hypocreales</taxon>
        <taxon>Ophiocordycipitaceae</taxon>
        <taxon>Tolypocladium</taxon>
    </lineage>
</organism>
<gene>
    <name evidence="2" type="ORF">TCAP_06224</name>
</gene>
<evidence type="ECO:0000313" key="3">
    <source>
        <dbReference type="Proteomes" id="UP000236621"/>
    </source>
</evidence>
<dbReference type="AlphaFoldDB" id="A0A2K3Q8P2"/>
<reference evidence="2 3" key="1">
    <citation type="submission" date="2017-08" db="EMBL/GenBank/DDBJ databases">
        <title>Harnessing the power of phylogenomics to disentangle the directionality and signatures of interkingdom host jumping in the parasitic fungal genus Tolypocladium.</title>
        <authorList>
            <person name="Quandt C.A."/>
            <person name="Patterson W."/>
            <person name="Spatafora J.W."/>
        </authorList>
    </citation>
    <scope>NUCLEOTIDE SEQUENCE [LARGE SCALE GENOMIC DNA]</scope>
    <source>
        <strain evidence="2 3">CBS 113982</strain>
    </source>
</reference>
<comment type="caution">
    <text evidence="2">The sequence shown here is derived from an EMBL/GenBank/DDBJ whole genome shotgun (WGS) entry which is preliminary data.</text>
</comment>
<evidence type="ECO:0000259" key="1">
    <source>
        <dbReference type="Pfam" id="PF18648"/>
    </source>
</evidence>